<keyword evidence="6" id="KW-1185">Reference proteome</keyword>
<dbReference type="Gene3D" id="3.20.20.450">
    <property type="entry name" value="EAL domain"/>
    <property type="match status" value="1"/>
</dbReference>
<feature type="domain" description="EAL" evidence="3">
    <location>
        <begin position="661"/>
        <end position="916"/>
    </location>
</feature>
<feature type="transmembrane region" description="Helical" evidence="1">
    <location>
        <begin position="209"/>
        <end position="230"/>
    </location>
</feature>
<dbReference type="CDD" id="cd01949">
    <property type="entry name" value="GGDEF"/>
    <property type="match status" value="1"/>
</dbReference>
<evidence type="ECO:0000259" key="3">
    <source>
        <dbReference type="PROSITE" id="PS50883"/>
    </source>
</evidence>
<feature type="domain" description="GGDEF" evidence="4">
    <location>
        <begin position="521"/>
        <end position="652"/>
    </location>
</feature>
<feature type="transmembrane region" description="Helical" evidence="1">
    <location>
        <begin position="327"/>
        <end position="348"/>
    </location>
</feature>
<evidence type="ECO:0000259" key="2">
    <source>
        <dbReference type="PROSITE" id="PS50113"/>
    </source>
</evidence>
<dbReference type="InterPro" id="IPR035919">
    <property type="entry name" value="EAL_sf"/>
</dbReference>
<dbReference type="SMART" id="SM00052">
    <property type="entry name" value="EAL"/>
    <property type="match status" value="1"/>
</dbReference>
<dbReference type="AlphaFoldDB" id="A0AAE3VQM0"/>
<evidence type="ECO:0000256" key="1">
    <source>
        <dbReference type="SAM" id="Phobius"/>
    </source>
</evidence>
<feature type="transmembrane region" description="Helical" evidence="1">
    <location>
        <begin position="242"/>
        <end position="259"/>
    </location>
</feature>
<dbReference type="SMART" id="SM00267">
    <property type="entry name" value="GGDEF"/>
    <property type="match status" value="1"/>
</dbReference>
<protein>
    <submittedName>
        <fullName evidence="5">Diguanylate cyclase (GGDEF)-like protein/PAS domain S-box-containing protein</fullName>
    </submittedName>
</protein>
<dbReference type="SUPFAM" id="SSF55073">
    <property type="entry name" value="Nucleotide cyclase"/>
    <property type="match status" value="1"/>
</dbReference>
<dbReference type="InterPro" id="IPR011623">
    <property type="entry name" value="7TMR_DISM_rcpt_extracell_dom1"/>
</dbReference>
<keyword evidence="1" id="KW-0812">Transmembrane</keyword>
<dbReference type="PROSITE" id="PS50883">
    <property type="entry name" value="EAL"/>
    <property type="match status" value="1"/>
</dbReference>
<dbReference type="CDD" id="cd00130">
    <property type="entry name" value="PAS"/>
    <property type="match status" value="1"/>
</dbReference>
<dbReference type="Gene3D" id="3.30.450.20">
    <property type="entry name" value="PAS domain"/>
    <property type="match status" value="1"/>
</dbReference>
<dbReference type="InterPro" id="IPR000700">
    <property type="entry name" value="PAS-assoc_C"/>
</dbReference>
<feature type="domain" description="PAC" evidence="2">
    <location>
        <begin position="436"/>
        <end position="488"/>
    </location>
</feature>
<keyword evidence="1" id="KW-0472">Membrane</keyword>
<reference evidence="5" key="1">
    <citation type="submission" date="2023-07" db="EMBL/GenBank/DDBJ databases">
        <title>Genomic Encyclopedia of Type Strains, Phase IV (KMG-IV): sequencing the most valuable type-strain genomes for metagenomic binning, comparative biology and taxonomic classification.</title>
        <authorList>
            <person name="Goeker M."/>
        </authorList>
    </citation>
    <scope>NUCLEOTIDE SEQUENCE</scope>
    <source>
        <strain evidence="5">DSM 21202</strain>
    </source>
</reference>
<dbReference type="PANTHER" id="PTHR44757">
    <property type="entry name" value="DIGUANYLATE CYCLASE DGCP"/>
    <property type="match status" value="1"/>
</dbReference>
<dbReference type="PROSITE" id="PS50887">
    <property type="entry name" value="GGDEF"/>
    <property type="match status" value="1"/>
</dbReference>
<evidence type="ECO:0000259" key="4">
    <source>
        <dbReference type="PROSITE" id="PS50887"/>
    </source>
</evidence>
<dbReference type="PANTHER" id="PTHR44757:SF2">
    <property type="entry name" value="BIOFILM ARCHITECTURE MAINTENANCE PROTEIN MBAA"/>
    <property type="match status" value="1"/>
</dbReference>
<dbReference type="NCBIfam" id="TIGR00254">
    <property type="entry name" value="GGDEF"/>
    <property type="match status" value="1"/>
</dbReference>
<dbReference type="InterPro" id="IPR035965">
    <property type="entry name" value="PAS-like_dom_sf"/>
</dbReference>
<dbReference type="Pfam" id="PF00990">
    <property type="entry name" value="GGDEF"/>
    <property type="match status" value="1"/>
</dbReference>
<dbReference type="SUPFAM" id="SSF55785">
    <property type="entry name" value="PYP-like sensor domain (PAS domain)"/>
    <property type="match status" value="1"/>
</dbReference>
<dbReference type="InterPro" id="IPR052155">
    <property type="entry name" value="Biofilm_reg_signaling"/>
</dbReference>
<keyword evidence="1" id="KW-1133">Transmembrane helix</keyword>
<comment type="caution">
    <text evidence="5">The sequence shown here is derived from an EMBL/GenBank/DDBJ whole genome shotgun (WGS) entry which is preliminary data.</text>
</comment>
<dbReference type="InterPro" id="IPR013655">
    <property type="entry name" value="PAS_fold_3"/>
</dbReference>
<dbReference type="InterPro" id="IPR000160">
    <property type="entry name" value="GGDEF_dom"/>
</dbReference>
<dbReference type="SUPFAM" id="SSF141868">
    <property type="entry name" value="EAL domain-like"/>
    <property type="match status" value="1"/>
</dbReference>
<dbReference type="SMART" id="SM00086">
    <property type="entry name" value="PAC"/>
    <property type="match status" value="1"/>
</dbReference>
<dbReference type="PROSITE" id="PS50113">
    <property type="entry name" value="PAC"/>
    <property type="match status" value="1"/>
</dbReference>
<dbReference type="InterPro" id="IPR001610">
    <property type="entry name" value="PAC"/>
</dbReference>
<dbReference type="CDD" id="cd01948">
    <property type="entry name" value="EAL"/>
    <property type="match status" value="1"/>
</dbReference>
<feature type="transmembrane region" description="Helical" evidence="1">
    <location>
        <begin position="147"/>
        <end position="169"/>
    </location>
</feature>
<dbReference type="InterPro" id="IPR000014">
    <property type="entry name" value="PAS"/>
</dbReference>
<dbReference type="EMBL" id="JAUSUL010000002">
    <property type="protein sequence ID" value="MDQ0316158.1"/>
    <property type="molecule type" value="Genomic_DNA"/>
</dbReference>
<accession>A0AAE3VQM0</accession>
<evidence type="ECO:0000313" key="6">
    <source>
        <dbReference type="Proteomes" id="UP001229244"/>
    </source>
</evidence>
<sequence>MINLLPDVEMYLDVEDRLQVSTAPGPDGIVRRIEVRALSEEHRNWAVFALANPSDEQIDRLLVVPHFRLVGSGIVWPDLGAERVAAITPSQGFPPERQASLDSDVFRITLDPGAVVTYMAELSSPTLPQLRLWEPDAYKDSVNAYTLYKGIVLGISGLLALFLTIVFVIKGTVLFPTTAALAWVVLGYVMVDFDFWGEILRVAPSEDRVYRSATEVLLALMLAVFLYAYLNLNRWHVRYSHTMIGICVLFLGVLAVAVADPPIAAGIARIALAVIAVGGLAIVVIFAIRGYDRAIMLIPTWSLFLVWLFGAALAVTGRVDNDIVQPALDGGLVLIVLLIGFTVMQHAFAGGAIADGLIGDIERSALALVGSGDIVWDWDVTRDRIVVGKEAEERLGAEAGSLQGPPQDWFALLHPQDRDRFRATLDTMVEQRRGRISDRFRLRGIDGHFRWFHLRARPVIGSDGEVIRCVGTLLDVTEGQTREERLLHDSVYDNLTGLPNRMLFIDRLDMAMGWADEDTRSRLFVMLVNVDRFSEVNDQFGLSVGDSALLTIGRRLARVLKPHDTIARLGGDTFAILIYADTGDLRSFIDDTRRLIRTAIEFGDREIFLSASIGVASLRAETADGEELVADAELAMRRAKRLGGDRGEVYDPLMRKLSVTGKSIAVDLRQAVQRDDLALSYRPIVRLVDKAVAGFSVEASWRHTIQGHLTWSSLLPLAEREGLSTQLVLSVLERSAQQFNEWYSANPEATPGFICVPIPVAGPFRSELVNDVKAVIVRNQLEPGRLKLAVSEHVVARNPEFAAQLMHRLREVGASIAFDRFGAGSTWLGYLERMPIDTIRLESRYLGGAGKGRRSLLLRSLVGLGHDLGLQVLASGVENDADALDLLQLGVEMAEGDLFGRTLAPAAATRILQDHAAQAAE</sequence>
<organism evidence="5 6">
    <name type="scientific">Amorphus orientalis</name>
    <dbReference type="NCBI Taxonomy" id="649198"/>
    <lineage>
        <taxon>Bacteria</taxon>
        <taxon>Pseudomonadati</taxon>
        <taxon>Pseudomonadota</taxon>
        <taxon>Alphaproteobacteria</taxon>
        <taxon>Hyphomicrobiales</taxon>
        <taxon>Amorphaceae</taxon>
        <taxon>Amorphus</taxon>
    </lineage>
</organism>
<feature type="transmembrane region" description="Helical" evidence="1">
    <location>
        <begin position="294"/>
        <end position="315"/>
    </location>
</feature>
<proteinExistence type="predicted"/>
<evidence type="ECO:0000313" key="5">
    <source>
        <dbReference type="EMBL" id="MDQ0316158.1"/>
    </source>
</evidence>
<dbReference type="RefSeq" id="WP_306885986.1">
    <property type="nucleotide sequence ID" value="NZ_JAUSUL010000002.1"/>
</dbReference>
<dbReference type="InterPro" id="IPR029787">
    <property type="entry name" value="Nucleotide_cyclase"/>
</dbReference>
<dbReference type="InterPro" id="IPR043128">
    <property type="entry name" value="Rev_trsase/Diguanyl_cyclase"/>
</dbReference>
<dbReference type="Gene3D" id="3.30.70.270">
    <property type="match status" value="1"/>
</dbReference>
<feature type="transmembrane region" description="Helical" evidence="1">
    <location>
        <begin position="266"/>
        <end position="288"/>
    </location>
</feature>
<dbReference type="Proteomes" id="UP001229244">
    <property type="component" value="Unassembled WGS sequence"/>
</dbReference>
<dbReference type="InterPro" id="IPR001633">
    <property type="entry name" value="EAL_dom"/>
</dbReference>
<dbReference type="Pfam" id="PF00563">
    <property type="entry name" value="EAL"/>
    <property type="match status" value="1"/>
</dbReference>
<name>A0AAE3VQM0_9HYPH</name>
<gene>
    <name evidence="5" type="ORF">J2S73_002615</name>
</gene>
<dbReference type="NCBIfam" id="TIGR00229">
    <property type="entry name" value="sensory_box"/>
    <property type="match status" value="1"/>
</dbReference>
<dbReference type="Pfam" id="PF07695">
    <property type="entry name" value="7TMR-DISM_7TM"/>
    <property type="match status" value="1"/>
</dbReference>
<dbReference type="Pfam" id="PF08447">
    <property type="entry name" value="PAS_3"/>
    <property type="match status" value="1"/>
</dbReference>
<feature type="transmembrane region" description="Helical" evidence="1">
    <location>
        <begin position="175"/>
        <end position="197"/>
    </location>
</feature>